<evidence type="ECO:0000313" key="2">
    <source>
        <dbReference type="EMBL" id="UQS84262.1"/>
    </source>
</evidence>
<protein>
    <submittedName>
        <fullName evidence="2">DUF1310 domain-containing protein</fullName>
    </submittedName>
</protein>
<dbReference type="Proteomes" id="UP000831947">
    <property type="component" value="Chromosome"/>
</dbReference>
<feature type="transmembrane region" description="Helical" evidence="1">
    <location>
        <begin position="12"/>
        <end position="30"/>
    </location>
</feature>
<dbReference type="EMBL" id="CP093365">
    <property type="protein sequence ID" value="UQS84262.1"/>
    <property type="molecule type" value="Genomic_DNA"/>
</dbReference>
<gene>
    <name evidence="2" type="ORF">MOO47_03685</name>
</gene>
<dbReference type="RefSeq" id="WP_249513446.1">
    <property type="nucleotide sequence ID" value="NZ_CP093365.1"/>
</dbReference>
<keyword evidence="1" id="KW-0472">Membrane</keyword>
<keyword evidence="1" id="KW-0812">Transmembrane</keyword>
<name>A0ABY4PFC7_9LACO</name>
<evidence type="ECO:0000256" key="1">
    <source>
        <dbReference type="SAM" id="Phobius"/>
    </source>
</evidence>
<dbReference type="Pfam" id="PF07006">
    <property type="entry name" value="DUF1310"/>
    <property type="match status" value="1"/>
</dbReference>
<proteinExistence type="predicted"/>
<dbReference type="InterPro" id="IPR010738">
    <property type="entry name" value="DUF1310"/>
</dbReference>
<accession>A0ABY4PFC7</accession>
<organism evidence="2 3">
    <name type="scientific">Bombilactobacillus thymidiniphilus</name>
    <dbReference type="NCBI Taxonomy" id="2923363"/>
    <lineage>
        <taxon>Bacteria</taxon>
        <taxon>Bacillati</taxon>
        <taxon>Bacillota</taxon>
        <taxon>Bacilli</taxon>
        <taxon>Lactobacillales</taxon>
        <taxon>Lactobacillaceae</taxon>
        <taxon>Bombilactobacillus</taxon>
    </lineage>
</organism>
<keyword evidence="1" id="KW-1133">Transmembrane helix</keyword>
<sequence>MLQWLKRYKWWLIIGSVLMIIGLIIGGIHLEEQRQAEFKQEMNQELKEHQQFIMDTFKDMRPNKNYIGKITIDYDETQHNPMGGINFYGYVNDDKSLYFHGTLNKSQDSKYEITASSFGVKLDDKLSESGD</sequence>
<evidence type="ECO:0000313" key="3">
    <source>
        <dbReference type="Proteomes" id="UP000831947"/>
    </source>
</evidence>
<keyword evidence="3" id="KW-1185">Reference proteome</keyword>
<dbReference type="Gene3D" id="3.10.450.130">
    <property type="entry name" value="folded 79 residue fragment of lin0334 like domains"/>
    <property type="match status" value="1"/>
</dbReference>
<reference evidence="2 3" key="1">
    <citation type="journal article" date="2022" name="Int. J. Syst. Evol. Microbiol.">
        <title>Apilactobacillus apisilvae sp. nov., Nicolia spurrieriana gen. nov. sp. nov., Bombilactobacillus folatiphilus sp. nov. and Bombilactobacillus thymidiniphilus sp. nov., four new lactic acid bacterial isolates from stingless bees Tetragonula carbonaria and Austroplebeia australis.</title>
        <authorList>
            <person name="Oliphant S.A."/>
            <person name="Watson-Haigh N.S."/>
            <person name="Sumby K.M."/>
            <person name="Gardner J."/>
            <person name="Groom S."/>
            <person name="Jiranek V."/>
        </authorList>
    </citation>
    <scope>NUCLEOTIDE SEQUENCE [LARGE SCALE GENOMIC DNA]</scope>
    <source>
        <strain evidence="2 3">SG4_A1</strain>
    </source>
</reference>